<reference evidence="2 3" key="1">
    <citation type="submission" date="2022-04" db="EMBL/GenBank/DDBJ databases">
        <title>Roseobacter sp. WL0113 is a bacterium isolated from neritic sediment.</title>
        <authorList>
            <person name="Wang L."/>
            <person name="He W."/>
            <person name="Zhang D.-F."/>
        </authorList>
    </citation>
    <scope>NUCLEOTIDE SEQUENCE [LARGE SCALE GENOMIC DNA]</scope>
    <source>
        <strain evidence="2 3">WL0113</strain>
    </source>
</reference>
<evidence type="ECO:0000256" key="1">
    <source>
        <dbReference type="SAM" id="Phobius"/>
    </source>
</evidence>
<comment type="caution">
    <text evidence="2">The sequence shown here is derived from an EMBL/GenBank/DDBJ whole genome shotgun (WGS) entry which is preliminary data.</text>
</comment>
<evidence type="ECO:0008006" key="4">
    <source>
        <dbReference type="Google" id="ProtNLM"/>
    </source>
</evidence>
<protein>
    <recommendedName>
        <fullName evidence="4">Tetratricopeptide repeat-like domain-containing protein</fullName>
    </recommendedName>
</protein>
<evidence type="ECO:0000313" key="2">
    <source>
        <dbReference type="EMBL" id="MCV3272595.1"/>
    </source>
</evidence>
<dbReference type="EMBL" id="JALIEB010000009">
    <property type="protein sequence ID" value="MCV3272595.1"/>
    <property type="molecule type" value="Genomic_DNA"/>
</dbReference>
<keyword evidence="1" id="KW-1133">Transmembrane helix</keyword>
<evidence type="ECO:0000313" key="3">
    <source>
        <dbReference type="Proteomes" id="UP001208690"/>
    </source>
</evidence>
<sequence length="225" mass="23686">MSDTDSFINEVNEEVRRDRLYGYLRRYGWIGVLLVVLIVGGAAWTEYRKAVARNEAQALGDGMLAALSATNAEDRAAALSGLGADDPTAQALVSMLRASSAQEAGDIEAAVAALNAVAVNGEVNPIYRQIASFKALTLQADTLDADSRRQQFEALAAPGGAMRLLALEQLALMDVAAGETDAAIAGYQDILRDAAVTPDLQQRALQVIVALGGEPDLDNLPTTGN</sequence>
<keyword evidence="1" id="KW-0472">Membrane</keyword>
<dbReference type="RefSeq" id="WP_263844914.1">
    <property type="nucleotide sequence ID" value="NZ_JALIEB010000009.1"/>
</dbReference>
<accession>A0ABT3BG88</accession>
<keyword evidence="3" id="KW-1185">Reference proteome</keyword>
<gene>
    <name evidence="2" type="ORF">MUB52_14245</name>
</gene>
<feature type="transmembrane region" description="Helical" evidence="1">
    <location>
        <begin position="27"/>
        <end position="45"/>
    </location>
</feature>
<proteinExistence type="predicted"/>
<name>A0ABT3BG88_9RHOB</name>
<dbReference type="Proteomes" id="UP001208690">
    <property type="component" value="Unassembled WGS sequence"/>
</dbReference>
<organism evidence="2 3">
    <name type="scientific">Roseobacter sinensis</name>
    <dbReference type="NCBI Taxonomy" id="2931391"/>
    <lineage>
        <taxon>Bacteria</taxon>
        <taxon>Pseudomonadati</taxon>
        <taxon>Pseudomonadota</taxon>
        <taxon>Alphaproteobacteria</taxon>
        <taxon>Rhodobacterales</taxon>
        <taxon>Roseobacteraceae</taxon>
        <taxon>Roseobacter</taxon>
    </lineage>
</organism>
<keyword evidence="1" id="KW-0812">Transmembrane</keyword>